<feature type="domain" description="Protein export membrane protein SecD/SecF C-terminal" evidence="10">
    <location>
        <begin position="104"/>
        <end position="289"/>
    </location>
</feature>
<keyword evidence="12" id="KW-1185">Reference proteome</keyword>
<dbReference type="InterPro" id="IPR022645">
    <property type="entry name" value="SecD/SecF_bac"/>
</dbReference>
<dbReference type="AlphaFoldDB" id="A0A926D0C8"/>
<dbReference type="InterPro" id="IPR005665">
    <property type="entry name" value="SecF_bac"/>
</dbReference>
<feature type="transmembrane region" description="Helical" evidence="9">
    <location>
        <begin position="158"/>
        <end position="181"/>
    </location>
</feature>
<evidence type="ECO:0000256" key="4">
    <source>
        <dbReference type="ARBA" id="ARBA00022692"/>
    </source>
</evidence>
<keyword evidence="5 9" id="KW-0653">Protein transport</keyword>
<protein>
    <recommendedName>
        <fullName evidence="9">Protein-export membrane protein SecF</fullName>
    </recommendedName>
</protein>
<keyword evidence="4 9" id="KW-0812">Transmembrane</keyword>
<dbReference type="InterPro" id="IPR048634">
    <property type="entry name" value="SecD_SecF_C"/>
</dbReference>
<dbReference type="InterPro" id="IPR055344">
    <property type="entry name" value="SecD_SecF_C_bact"/>
</dbReference>
<evidence type="ECO:0000256" key="5">
    <source>
        <dbReference type="ARBA" id="ARBA00022927"/>
    </source>
</evidence>
<feature type="transmembrane region" description="Helical" evidence="9">
    <location>
        <begin position="239"/>
        <end position="257"/>
    </location>
</feature>
<dbReference type="Gene3D" id="1.20.1640.10">
    <property type="entry name" value="Multidrug efflux transporter AcrB transmembrane domain"/>
    <property type="match status" value="1"/>
</dbReference>
<evidence type="ECO:0000256" key="7">
    <source>
        <dbReference type="ARBA" id="ARBA00023010"/>
    </source>
</evidence>
<evidence type="ECO:0000256" key="8">
    <source>
        <dbReference type="ARBA" id="ARBA00023136"/>
    </source>
</evidence>
<dbReference type="GO" id="GO:0043952">
    <property type="term" value="P:protein transport by the Sec complex"/>
    <property type="evidence" value="ECO:0007669"/>
    <property type="project" value="UniProtKB-UniRule"/>
</dbReference>
<feature type="transmembrane region" description="Helical" evidence="9">
    <location>
        <begin position="12"/>
        <end position="37"/>
    </location>
</feature>
<dbReference type="InterPro" id="IPR022646">
    <property type="entry name" value="SecD/SecF_CS"/>
</dbReference>
<evidence type="ECO:0000256" key="3">
    <source>
        <dbReference type="ARBA" id="ARBA00022475"/>
    </source>
</evidence>
<dbReference type="Pfam" id="PF07549">
    <property type="entry name" value="Sec_GG"/>
    <property type="match status" value="1"/>
</dbReference>
<keyword evidence="2 9" id="KW-0813">Transport</keyword>
<keyword evidence="8 9" id="KW-0472">Membrane</keyword>
<dbReference type="Proteomes" id="UP000654279">
    <property type="component" value="Unassembled WGS sequence"/>
</dbReference>
<dbReference type="GO" id="GO:0005886">
    <property type="term" value="C:plasma membrane"/>
    <property type="evidence" value="ECO:0007669"/>
    <property type="project" value="UniProtKB-SubCell"/>
</dbReference>
<dbReference type="PANTHER" id="PTHR30081:SF8">
    <property type="entry name" value="PROTEIN TRANSLOCASE SUBUNIT SECF"/>
    <property type="match status" value="1"/>
</dbReference>
<dbReference type="EMBL" id="JACRSO010000002">
    <property type="protein sequence ID" value="MBC8529047.1"/>
    <property type="molecule type" value="Genomic_DNA"/>
</dbReference>
<dbReference type="PANTHER" id="PTHR30081">
    <property type="entry name" value="PROTEIN-EXPORT MEMBRANE PROTEIN SEC"/>
    <property type="match status" value="1"/>
</dbReference>
<evidence type="ECO:0000256" key="1">
    <source>
        <dbReference type="ARBA" id="ARBA00004651"/>
    </source>
</evidence>
<comment type="subcellular location">
    <subcellularLocation>
        <location evidence="1 9">Cell membrane</location>
        <topology evidence="1 9">Multi-pass membrane protein</topology>
    </subcellularLocation>
</comment>
<gene>
    <name evidence="9 11" type="primary">secF</name>
    <name evidence="11" type="ORF">H8699_06370</name>
</gene>
<dbReference type="Pfam" id="PF02355">
    <property type="entry name" value="SecD_SecF_C"/>
    <property type="match status" value="1"/>
</dbReference>
<accession>A0A926D0C8</accession>
<evidence type="ECO:0000256" key="2">
    <source>
        <dbReference type="ARBA" id="ARBA00022448"/>
    </source>
</evidence>
<feature type="transmembrane region" description="Helical" evidence="9">
    <location>
        <begin position="187"/>
        <end position="206"/>
    </location>
</feature>
<keyword evidence="6 9" id="KW-1133">Transmembrane helix</keyword>
<dbReference type="RefSeq" id="WP_249284949.1">
    <property type="nucleotide sequence ID" value="NZ_JACRSO010000002.1"/>
</dbReference>
<sequence>MKKFSFTKNVKYCLLISAVIILAGIVGLCTMGVNWGIDFTGGTIVTLDMEQEYDVADVQNALKALDLGDAPVSKSGDGDVKTLAVVRFKTSPGDVDEGVGQALQDALKDKYPNVRMDSMEEVGAVMGQELQMNALMSVGIACILILIYIAFRFEVFSAIVAVLALVHDVLIMFTFVVLLQVQVNTSFVAAMLTIVGYSINATIVVFDRIRENVHKMPSREFTRGQIVDTSIRETLTRSINTTLTTFIMIFLVYIMGVDSIKEFTLPIIVGLISGAFSSVFLAAPTWWLISGRDTPKKVKMHRRKNKWA</sequence>
<name>A0A926D0C8_9FIRM</name>
<dbReference type="GO" id="GO:0006605">
    <property type="term" value="P:protein targeting"/>
    <property type="evidence" value="ECO:0007669"/>
    <property type="project" value="UniProtKB-UniRule"/>
</dbReference>
<dbReference type="SUPFAM" id="SSF82866">
    <property type="entry name" value="Multidrug efflux transporter AcrB transmembrane domain"/>
    <property type="match status" value="1"/>
</dbReference>
<evidence type="ECO:0000256" key="9">
    <source>
        <dbReference type="HAMAP-Rule" id="MF_01464"/>
    </source>
</evidence>
<evidence type="ECO:0000256" key="6">
    <source>
        <dbReference type="ARBA" id="ARBA00022989"/>
    </source>
</evidence>
<comment type="subunit">
    <text evidence="9">Forms a complex with SecD. Part of the essential Sec protein translocation apparatus which comprises SecA, SecYEG and auxiliary proteins SecDF. Other proteins may also be involved.</text>
</comment>
<reference evidence="11" key="1">
    <citation type="submission" date="2020-08" db="EMBL/GenBank/DDBJ databases">
        <title>Genome public.</title>
        <authorList>
            <person name="Liu C."/>
            <person name="Sun Q."/>
        </authorList>
    </citation>
    <scope>NUCLEOTIDE SEQUENCE</scope>
    <source>
        <strain evidence="11">NSJ-44</strain>
    </source>
</reference>
<dbReference type="NCBIfam" id="TIGR00966">
    <property type="entry name" value="transloc_SecF"/>
    <property type="match status" value="1"/>
</dbReference>
<evidence type="ECO:0000313" key="12">
    <source>
        <dbReference type="Proteomes" id="UP000654279"/>
    </source>
</evidence>
<feature type="transmembrane region" description="Helical" evidence="9">
    <location>
        <begin position="263"/>
        <end position="289"/>
    </location>
</feature>
<dbReference type="HAMAP" id="MF_01464_B">
    <property type="entry name" value="SecF_B"/>
    <property type="match status" value="1"/>
</dbReference>
<dbReference type="InterPro" id="IPR022813">
    <property type="entry name" value="SecD/SecF_arch_bac"/>
</dbReference>
<comment type="similarity">
    <text evidence="9">Belongs to the SecD/SecF family. SecF subfamily.</text>
</comment>
<keyword evidence="7 9" id="KW-0811">Translocation</keyword>
<keyword evidence="3 9" id="KW-1003">Cell membrane</keyword>
<dbReference type="GO" id="GO:0015450">
    <property type="term" value="F:protein-transporting ATPase activity"/>
    <property type="evidence" value="ECO:0007669"/>
    <property type="project" value="InterPro"/>
</dbReference>
<evidence type="ECO:0000259" key="10">
    <source>
        <dbReference type="Pfam" id="PF02355"/>
    </source>
</evidence>
<dbReference type="NCBIfam" id="TIGR00916">
    <property type="entry name" value="2A0604s01"/>
    <property type="match status" value="1"/>
</dbReference>
<comment type="caution">
    <text evidence="11">The sequence shown here is derived from an EMBL/GenBank/DDBJ whole genome shotgun (WGS) entry which is preliminary data.</text>
</comment>
<dbReference type="GO" id="GO:0065002">
    <property type="term" value="P:intracellular protein transmembrane transport"/>
    <property type="evidence" value="ECO:0007669"/>
    <property type="project" value="UniProtKB-UniRule"/>
</dbReference>
<organism evidence="11 12">
    <name type="scientific">Luoshenia tenuis</name>
    <dbReference type="NCBI Taxonomy" id="2763654"/>
    <lineage>
        <taxon>Bacteria</taxon>
        <taxon>Bacillati</taxon>
        <taxon>Bacillota</taxon>
        <taxon>Clostridia</taxon>
        <taxon>Christensenellales</taxon>
        <taxon>Christensenellaceae</taxon>
        <taxon>Luoshenia</taxon>
    </lineage>
</organism>
<dbReference type="PRINTS" id="PR01755">
    <property type="entry name" value="SECFTRNLCASE"/>
</dbReference>
<comment type="function">
    <text evidence="9">Part of the Sec protein translocase complex. Interacts with the SecYEG preprotein conducting channel. SecDF uses the proton motive force (PMF) to complete protein translocation after the ATP-dependent function of SecA.</text>
</comment>
<proteinExistence type="inferred from homology"/>
<evidence type="ECO:0000313" key="11">
    <source>
        <dbReference type="EMBL" id="MBC8529047.1"/>
    </source>
</evidence>
<feature type="transmembrane region" description="Helical" evidence="9">
    <location>
        <begin position="134"/>
        <end position="151"/>
    </location>
</feature>